<proteinExistence type="predicted"/>
<evidence type="ECO:0000313" key="3">
    <source>
        <dbReference type="EMBL" id="NYG36752.1"/>
    </source>
</evidence>
<keyword evidence="4" id="KW-1185">Reference proteome</keyword>
<organism evidence="3 4">
    <name type="scientific">Janibacter alkaliphilus</name>
    <dbReference type="NCBI Taxonomy" id="1069963"/>
    <lineage>
        <taxon>Bacteria</taxon>
        <taxon>Bacillati</taxon>
        <taxon>Actinomycetota</taxon>
        <taxon>Actinomycetes</taxon>
        <taxon>Micrococcales</taxon>
        <taxon>Intrasporangiaceae</taxon>
        <taxon>Janibacter</taxon>
    </lineage>
</organism>
<dbReference type="RefSeq" id="WP_179462206.1">
    <property type="nucleotide sequence ID" value="NZ_JACBZX010000001.1"/>
</dbReference>
<name>A0A852X0B6_9MICO</name>
<protein>
    <recommendedName>
        <fullName evidence="5">Lipoprotein</fullName>
    </recommendedName>
</protein>
<gene>
    <name evidence="3" type="ORF">BJY28_001221</name>
</gene>
<feature type="compositionally biased region" description="Low complexity" evidence="1">
    <location>
        <begin position="77"/>
        <end position="87"/>
    </location>
</feature>
<accession>A0A852X0B6</accession>
<feature type="region of interest" description="Disordered" evidence="1">
    <location>
        <begin position="1"/>
        <end position="25"/>
    </location>
</feature>
<evidence type="ECO:0008006" key="5">
    <source>
        <dbReference type="Google" id="ProtNLM"/>
    </source>
</evidence>
<evidence type="ECO:0000313" key="4">
    <source>
        <dbReference type="Proteomes" id="UP000592181"/>
    </source>
</evidence>
<comment type="caution">
    <text evidence="3">The sequence shown here is derived from an EMBL/GenBank/DDBJ whole genome shotgun (WGS) entry which is preliminary data.</text>
</comment>
<feature type="signal peptide" evidence="2">
    <location>
        <begin position="1"/>
        <end position="44"/>
    </location>
</feature>
<dbReference type="Proteomes" id="UP000592181">
    <property type="component" value="Unassembled WGS sequence"/>
</dbReference>
<evidence type="ECO:0000256" key="2">
    <source>
        <dbReference type="SAM" id="SignalP"/>
    </source>
</evidence>
<dbReference type="EMBL" id="JACBZX010000001">
    <property type="protein sequence ID" value="NYG36752.1"/>
    <property type="molecule type" value="Genomic_DNA"/>
</dbReference>
<feature type="chain" id="PRO_5032742218" description="Lipoprotein" evidence="2">
    <location>
        <begin position="45"/>
        <end position="181"/>
    </location>
</feature>
<evidence type="ECO:0000256" key="1">
    <source>
        <dbReference type="SAM" id="MobiDB-lite"/>
    </source>
</evidence>
<feature type="region of interest" description="Disordered" evidence="1">
    <location>
        <begin position="48"/>
        <end position="102"/>
    </location>
</feature>
<keyword evidence="2" id="KW-0732">Signal</keyword>
<dbReference type="AlphaFoldDB" id="A0A852X0B6"/>
<sequence>MTSDSTARCRTIRPPRPSAAGMPTATRRAAALSTLALSAPVLLAACGTSGPAEPAGTITVTATDWSGWRTPSPSPPTSGTASSASTPDGPTEVELPASEGASVDVETLTGELTITVTDVDDDEVELETSQGMSLKGEGGISLTDVPDEFTLAAGETLALSTPTMDAGTTVELTWEQPGATS</sequence>
<reference evidence="3 4" key="1">
    <citation type="submission" date="2020-07" db="EMBL/GenBank/DDBJ databases">
        <title>Sequencing the genomes of 1000 actinobacteria strains.</title>
        <authorList>
            <person name="Klenk H.-P."/>
        </authorList>
    </citation>
    <scope>NUCLEOTIDE SEQUENCE [LARGE SCALE GENOMIC DNA]</scope>
    <source>
        <strain evidence="3 4">DSM 24723</strain>
    </source>
</reference>